<feature type="transmembrane region" description="Helical" evidence="1">
    <location>
        <begin position="7"/>
        <end position="27"/>
    </location>
</feature>
<reference evidence="2 3" key="1">
    <citation type="submission" date="2018-09" db="EMBL/GenBank/DDBJ databases">
        <title>Whole genome based analysis of evolution and adaptive divergence in Indian and Brazilian strains of Azospirillum brasilense.</title>
        <authorList>
            <person name="Singh C."/>
            <person name="Tripathi A.K."/>
        </authorList>
    </citation>
    <scope>NUCLEOTIDE SEQUENCE [LARGE SCALE GENOMIC DNA]</scope>
    <source>
        <strain evidence="2 3">MTCC4039</strain>
    </source>
</reference>
<organism evidence="2 3">
    <name type="scientific">Azospirillum brasilense</name>
    <dbReference type="NCBI Taxonomy" id="192"/>
    <lineage>
        <taxon>Bacteria</taxon>
        <taxon>Pseudomonadati</taxon>
        <taxon>Pseudomonadota</taxon>
        <taxon>Alphaproteobacteria</taxon>
        <taxon>Rhodospirillales</taxon>
        <taxon>Azospirillaceae</taxon>
        <taxon>Azospirillum</taxon>
    </lineage>
</organism>
<name>A0A4D8R0A3_AZOBR</name>
<evidence type="ECO:0000256" key="1">
    <source>
        <dbReference type="SAM" id="Phobius"/>
    </source>
</evidence>
<evidence type="ECO:0000313" key="3">
    <source>
        <dbReference type="Proteomes" id="UP000298693"/>
    </source>
</evidence>
<protein>
    <submittedName>
        <fullName evidence="2">Sugar tyrosine-protein kinase</fullName>
    </submittedName>
</protein>
<proteinExistence type="predicted"/>
<feature type="transmembrane region" description="Helical" evidence="1">
    <location>
        <begin position="33"/>
        <end position="53"/>
    </location>
</feature>
<gene>
    <name evidence="2" type="ORF">D3869_02060</name>
</gene>
<dbReference type="EMBL" id="CP032345">
    <property type="protein sequence ID" value="QCO14113.1"/>
    <property type="molecule type" value="Genomic_DNA"/>
</dbReference>
<keyword evidence="1" id="KW-0472">Membrane</keyword>
<sequence length="54" mass="5677">MEDTRVTLLALGLLVVALVVILGSVVLSPATLVLLATLGAWVNLTYLVAVTLMR</sequence>
<accession>A0A4D8R0A3</accession>
<dbReference type="Proteomes" id="UP000298693">
    <property type="component" value="Chromosome"/>
</dbReference>
<keyword evidence="2" id="KW-0808">Transferase</keyword>
<dbReference type="GO" id="GO:0016301">
    <property type="term" value="F:kinase activity"/>
    <property type="evidence" value="ECO:0007669"/>
    <property type="project" value="UniProtKB-KW"/>
</dbReference>
<dbReference type="AlphaFoldDB" id="A0A4D8R0A3"/>
<dbReference type="RefSeq" id="WP_109068284.1">
    <property type="nucleotide sequence ID" value="NZ_CP032345.1"/>
</dbReference>
<keyword evidence="2" id="KW-0418">Kinase</keyword>
<evidence type="ECO:0000313" key="2">
    <source>
        <dbReference type="EMBL" id="QCO14113.1"/>
    </source>
</evidence>
<keyword evidence="1" id="KW-1133">Transmembrane helix</keyword>
<keyword evidence="1" id="KW-0812">Transmembrane</keyword>